<feature type="domain" description="Spore germination protein N-terminal" evidence="9">
    <location>
        <begin position="2"/>
        <end position="126"/>
    </location>
</feature>
<evidence type="ECO:0000259" key="9">
    <source>
        <dbReference type="Pfam" id="PF25198"/>
    </source>
</evidence>
<dbReference type="NCBIfam" id="TIGR02887">
    <property type="entry name" value="spore_ger_x_C"/>
    <property type="match status" value="1"/>
</dbReference>
<evidence type="ECO:0000256" key="3">
    <source>
        <dbReference type="ARBA" id="ARBA00022544"/>
    </source>
</evidence>
<evidence type="ECO:0000256" key="6">
    <source>
        <dbReference type="ARBA" id="ARBA00023139"/>
    </source>
</evidence>
<evidence type="ECO:0000313" key="10">
    <source>
        <dbReference type="EMBL" id="UJF31685.1"/>
    </source>
</evidence>
<keyword evidence="4" id="KW-0732">Signal</keyword>
<reference evidence="10 11" key="1">
    <citation type="journal article" date="2024" name="Int. J. Syst. Evol. Microbiol.">
        <title>Paenibacillus hexagrammi sp. nov., a novel bacterium isolated from the gut content of Hexagrammos agrammus.</title>
        <authorList>
            <person name="Jung H.K."/>
            <person name="Kim D.G."/>
            <person name="Zin H."/>
            <person name="Park J."/>
            <person name="Jung H."/>
            <person name="Kim Y.O."/>
            <person name="Kong H.J."/>
            <person name="Kim J.W."/>
            <person name="Kim Y.S."/>
        </authorList>
    </citation>
    <scope>NUCLEOTIDE SEQUENCE [LARGE SCALE GENOMIC DNA]</scope>
    <source>
        <strain evidence="10 11">YPD9-1</strain>
    </source>
</reference>
<dbReference type="Pfam" id="PF05504">
    <property type="entry name" value="Spore_GerAC"/>
    <property type="match status" value="1"/>
</dbReference>
<feature type="domain" description="Spore germination GerAC-like C-terminal" evidence="8">
    <location>
        <begin position="153"/>
        <end position="317"/>
    </location>
</feature>
<keyword evidence="5" id="KW-0472">Membrane</keyword>
<keyword evidence="11" id="KW-1185">Reference proteome</keyword>
<dbReference type="PANTHER" id="PTHR35789">
    <property type="entry name" value="SPORE GERMINATION PROTEIN B3"/>
    <property type="match status" value="1"/>
</dbReference>
<organism evidence="10 11">
    <name type="scientific">Paenibacillus hexagrammi</name>
    <dbReference type="NCBI Taxonomy" id="2908839"/>
    <lineage>
        <taxon>Bacteria</taxon>
        <taxon>Bacillati</taxon>
        <taxon>Bacillota</taxon>
        <taxon>Bacilli</taxon>
        <taxon>Bacillales</taxon>
        <taxon>Paenibacillaceae</taxon>
        <taxon>Paenibacillus</taxon>
    </lineage>
</organism>
<keyword evidence="3" id="KW-0309">Germination</keyword>
<evidence type="ECO:0000256" key="7">
    <source>
        <dbReference type="ARBA" id="ARBA00023288"/>
    </source>
</evidence>
<comment type="subcellular location">
    <subcellularLocation>
        <location evidence="1">Membrane</location>
        <topology evidence="1">Lipid-anchor</topology>
    </subcellularLocation>
</comment>
<dbReference type="InterPro" id="IPR008844">
    <property type="entry name" value="Spore_GerAC-like"/>
</dbReference>
<dbReference type="InterPro" id="IPR057336">
    <property type="entry name" value="GerAC_N"/>
</dbReference>
<dbReference type="InterPro" id="IPR046953">
    <property type="entry name" value="Spore_GerAC-like_C"/>
</dbReference>
<gene>
    <name evidence="10" type="ORF">L0M14_18075</name>
</gene>
<evidence type="ECO:0000256" key="2">
    <source>
        <dbReference type="ARBA" id="ARBA00007886"/>
    </source>
</evidence>
<evidence type="ECO:0000256" key="5">
    <source>
        <dbReference type="ARBA" id="ARBA00023136"/>
    </source>
</evidence>
<dbReference type="RefSeq" id="WP_235118030.1">
    <property type="nucleotide sequence ID" value="NZ_CP090978.1"/>
</dbReference>
<proteinExistence type="inferred from homology"/>
<dbReference type="Pfam" id="PF25198">
    <property type="entry name" value="Spore_GerAC_N"/>
    <property type="match status" value="1"/>
</dbReference>
<dbReference type="InterPro" id="IPR038501">
    <property type="entry name" value="Spore_GerAC_C_sf"/>
</dbReference>
<protein>
    <submittedName>
        <fullName evidence="10">Ger(X)C family spore germination protein</fullName>
    </submittedName>
</protein>
<evidence type="ECO:0000259" key="8">
    <source>
        <dbReference type="Pfam" id="PF05504"/>
    </source>
</evidence>
<evidence type="ECO:0000256" key="1">
    <source>
        <dbReference type="ARBA" id="ARBA00004635"/>
    </source>
</evidence>
<accession>A0ABY3SE37</accession>
<keyword evidence="6" id="KW-0564">Palmitate</keyword>
<comment type="similarity">
    <text evidence="2">Belongs to the GerABKC lipoprotein family.</text>
</comment>
<dbReference type="Proteomes" id="UP001649230">
    <property type="component" value="Chromosome"/>
</dbReference>
<dbReference type="Gene3D" id="3.30.300.210">
    <property type="entry name" value="Nutrient germinant receptor protein C, domain 3"/>
    <property type="match status" value="1"/>
</dbReference>
<keyword evidence="7" id="KW-0449">Lipoprotein</keyword>
<name>A0ABY3SE37_9BACL</name>
<sequence length="327" mass="37288">MVYSESDDTLFGALRKTSQKVARQLFFAHTQQVVIGEALAKEGIGDLFDFFERSHELRMSSHVLIARNTEAESVLRILTSLEKDQAEGIVKREKISSEIWGNSLDNKIIDVVKALLSKGETAISGIRVKGNITKGSEMSNKSNSKLPTYIQIDGIALFKDKKLVKWLDGNEARGTLWLQNKMKGTVVNLPCKESKEEAAVELIRSETKVNITMMQGKPMFHIHIKEDGTVNEVHCPMDLSKRDVIVHLQNQWAKETEVEVKEAIQVAQSQKSDIFGFGEELKRQYPKEWKQIKDHWQDVFADCQVETTIEAYIRRTGMRSKPYFIEQ</sequence>
<dbReference type="EMBL" id="CP090978">
    <property type="protein sequence ID" value="UJF31685.1"/>
    <property type="molecule type" value="Genomic_DNA"/>
</dbReference>
<dbReference type="PANTHER" id="PTHR35789:SF1">
    <property type="entry name" value="SPORE GERMINATION PROTEIN B3"/>
    <property type="match status" value="1"/>
</dbReference>
<evidence type="ECO:0000313" key="11">
    <source>
        <dbReference type="Proteomes" id="UP001649230"/>
    </source>
</evidence>
<evidence type="ECO:0000256" key="4">
    <source>
        <dbReference type="ARBA" id="ARBA00022729"/>
    </source>
</evidence>